<comment type="caution">
    <text evidence="1">The sequence shown here is derived from an EMBL/GenBank/DDBJ whole genome shotgun (WGS) entry which is preliminary data.</text>
</comment>
<name>A0AAW8PZJ4_VIBPH</name>
<proteinExistence type="predicted"/>
<sequence length="103" mass="11597">MTTKADSEKSFEDEWELVLHICDTNNSGTQEDVIKLISETDFTGKKTAIDVAINAIELTPENIKANSDILKKFVDQADFRAMELGFKEKFRFGVLIEVLGIKV</sequence>
<organism evidence="1 2">
    <name type="scientific">Vibrio parahaemolyticus</name>
    <dbReference type="NCBI Taxonomy" id="670"/>
    <lineage>
        <taxon>Bacteria</taxon>
        <taxon>Pseudomonadati</taxon>
        <taxon>Pseudomonadota</taxon>
        <taxon>Gammaproteobacteria</taxon>
        <taxon>Vibrionales</taxon>
        <taxon>Vibrionaceae</taxon>
        <taxon>Vibrio</taxon>
    </lineage>
</organism>
<protein>
    <submittedName>
        <fullName evidence="1">Uncharacterized protein</fullName>
    </submittedName>
</protein>
<evidence type="ECO:0000313" key="1">
    <source>
        <dbReference type="EMBL" id="MDS1821666.1"/>
    </source>
</evidence>
<gene>
    <name evidence="1" type="ORF">QX249_13410</name>
</gene>
<reference evidence="1" key="1">
    <citation type="submission" date="2023-06" db="EMBL/GenBank/DDBJ databases">
        <title>Genomic Diversity of Vibrio spp. and Metagenomic Analysis of Pathogens in Florida Gulf Coastal Waters Following Hurricane Ian.</title>
        <authorList>
            <person name="Brumfield K.D."/>
        </authorList>
    </citation>
    <scope>NUCLEOTIDE SEQUENCE</scope>
    <source>
        <strain evidence="1">WBS2B-138</strain>
    </source>
</reference>
<dbReference type="AlphaFoldDB" id="A0AAW8PZJ4"/>
<accession>A0AAW8PZJ4</accession>
<dbReference type="Proteomes" id="UP001253193">
    <property type="component" value="Unassembled WGS sequence"/>
</dbReference>
<evidence type="ECO:0000313" key="2">
    <source>
        <dbReference type="Proteomes" id="UP001253193"/>
    </source>
</evidence>
<dbReference type="RefSeq" id="WP_311020583.1">
    <property type="nucleotide sequence ID" value="NZ_JAUHGG010000003.1"/>
</dbReference>
<dbReference type="EMBL" id="JAUHGG010000003">
    <property type="protein sequence ID" value="MDS1821666.1"/>
    <property type="molecule type" value="Genomic_DNA"/>
</dbReference>